<dbReference type="EMBL" id="JAQMUC010000002">
    <property type="protein sequence ID" value="MDB9534265.1"/>
    <property type="molecule type" value="Genomic_DNA"/>
</dbReference>
<evidence type="ECO:0000259" key="11">
    <source>
        <dbReference type="Pfam" id="PF21105"/>
    </source>
</evidence>
<comment type="cofactor">
    <cofactor evidence="1">
        <name>heme b</name>
        <dbReference type="ChEBI" id="CHEBI:60344"/>
    </cofactor>
</comment>
<protein>
    <submittedName>
        <fullName evidence="12">Dyp-type peroxidase</fullName>
    </submittedName>
</protein>
<keyword evidence="7" id="KW-0408">Iron</keyword>
<organism evidence="12 13">
    <name type="scientific">Dolichospermum planctonicum CS-1226</name>
    <dbReference type="NCBI Taxonomy" id="3021751"/>
    <lineage>
        <taxon>Bacteria</taxon>
        <taxon>Bacillati</taxon>
        <taxon>Cyanobacteriota</taxon>
        <taxon>Cyanophyceae</taxon>
        <taxon>Nostocales</taxon>
        <taxon>Aphanizomenonaceae</taxon>
        <taxon>Dolichospermum</taxon>
        <taxon>Dolichospermum planctonicum</taxon>
    </lineage>
</organism>
<dbReference type="InterPro" id="IPR011008">
    <property type="entry name" value="Dimeric_a/b-barrel"/>
</dbReference>
<evidence type="ECO:0000256" key="6">
    <source>
        <dbReference type="ARBA" id="ARBA00023002"/>
    </source>
</evidence>
<name>A0ABT5AAF4_9CYAN</name>
<proteinExistence type="inferred from homology"/>
<evidence type="ECO:0000256" key="3">
    <source>
        <dbReference type="ARBA" id="ARBA00022617"/>
    </source>
</evidence>
<evidence type="ECO:0000313" key="13">
    <source>
        <dbReference type="Proteomes" id="UP001211249"/>
    </source>
</evidence>
<evidence type="ECO:0000256" key="5">
    <source>
        <dbReference type="ARBA" id="ARBA00022729"/>
    </source>
</evidence>
<feature type="domain" description="DyP dimeric alpha+beta barrel" evidence="11">
    <location>
        <begin position="30"/>
        <end position="185"/>
    </location>
</feature>
<keyword evidence="5" id="KW-0732">Signal</keyword>
<evidence type="ECO:0000256" key="9">
    <source>
        <dbReference type="SAM" id="MobiDB-lite"/>
    </source>
</evidence>
<dbReference type="RefSeq" id="WP_271794375.1">
    <property type="nucleotide sequence ID" value="NZ_JAQMUC010000002.1"/>
</dbReference>
<dbReference type="PANTHER" id="PTHR30521:SF4">
    <property type="entry name" value="DEFERROCHELATASE"/>
    <property type="match status" value="1"/>
</dbReference>
<feature type="domain" description="Dyp-type peroxidase C-terminal" evidence="10">
    <location>
        <begin position="242"/>
        <end position="445"/>
    </location>
</feature>
<gene>
    <name evidence="12" type="ORF">PN451_00120</name>
</gene>
<comment type="similarity">
    <text evidence="8">Belongs to the DyP-type peroxidase family.</text>
</comment>
<reference evidence="12 13" key="1">
    <citation type="submission" date="2023-01" db="EMBL/GenBank/DDBJ databases">
        <title>Genomes from the Australian National Cyanobacteria Reference Collection.</title>
        <authorList>
            <person name="Willis A."/>
            <person name="Lee E.M.F."/>
        </authorList>
    </citation>
    <scope>NUCLEOTIDE SEQUENCE [LARGE SCALE GENOMIC DNA]</scope>
    <source>
        <strain evidence="12 13">CS-1226</strain>
    </source>
</reference>
<dbReference type="InterPro" id="IPR049509">
    <property type="entry name" value="DyP_N"/>
</dbReference>
<evidence type="ECO:0000256" key="1">
    <source>
        <dbReference type="ARBA" id="ARBA00001970"/>
    </source>
</evidence>
<dbReference type="InterPro" id="IPR048328">
    <property type="entry name" value="Dyp_perox_C"/>
</dbReference>
<dbReference type="PANTHER" id="PTHR30521">
    <property type="entry name" value="DEFERROCHELATASE/PEROXIDASE"/>
    <property type="match status" value="1"/>
</dbReference>
<evidence type="ECO:0000256" key="2">
    <source>
        <dbReference type="ARBA" id="ARBA00022559"/>
    </source>
</evidence>
<dbReference type="SUPFAM" id="SSF54909">
    <property type="entry name" value="Dimeric alpha+beta barrel"/>
    <property type="match status" value="1"/>
</dbReference>
<dbReference type="Pfam" id="PF20628">
    <property type="entry name" value="Dyp_perox_C"/>
    <property type="match status" value="1"/>
</dbReference>
<keyword evidence="2 12" id="KW-0575">Peroxidase</keyword>
<keyword evidence="4" id="KW-0479">Metal-binding</keyword>
<dbReference type="GO" id="GO:0004601">
    <property type="term" value="F:peroxidase activity"/>
    <property type="evidence" value="ECO:0007669"/>
    <property type="project" value="UniProtKB-KW"/>
</dbReference>
<evidence type="ECO:0000313" key="12">
    <source>
        <dbReference type="EMBL" id="MDB9534265.1"/>
    </source>
</evidence>
<dbReference type="PROSITE" id="PS51404">
    <property type="entry name" value="DYP_PEROXIDASE"/>
    <property type="match status" value="1"/>
</dbReference>
<accession>A0ABT5AAF4</accession>
<evidence type="ECO:0000256" key="7">
    <source>
        <dbReference type="ARBA" id="ARBA00023004"/>
    </source>
</evidence>
<evidence type="ECO:0000259" key="10">
    <source>
        <dbReference type="Pfam" id="PF20628"/>
    </source>
</evidence>
<keyword evidence="13" id="KW-1185">Reference proteome</keyword>
<dbReference type="InterPro" id="IPR006314">
    <property type="entry name" value="Dyp_peroxidase"/>
</dbReference>
<keyword evidence="6" id="KW-0560">Oxidoreductase</keyword>
<keyword evidence="3" id="KW-0349">Heme</keyword>
<evidence type="ECO:0000256" key="8">
    <source>
        <dbReference type="ARBA" id="ARBA00025737"/>
    </source>
</evidence>
<evidence type="ECO:0000256" key="4">
    <source>
        <dbReference type="ARBA" id="ARBA00022723"/>
    </source>
</evidence>
<comment type="caution">
    <text evidence="12">The sequence shown here is derived from an EMBL/GenBank/DDBJ whole genome shotgun (WGS) entry which is preliminary data.</text>
</comment>
<feature type="region of interest" description="Disordered" evidence="9">
    <location>
        <begin position="355"/>
        <end position="381"/>
    </location>
</feature>
<sequence length="522" mass="59005">MALTEKDLQILPENGIDPENPGKYADLLKDLQGNILRGHGRDSSVHLFLQFKPGQVQELKKWIKVFANKITSAQKQADEAKLYRDKKIAGDPFVNFFLTRKGYEYLEFKPFQIPGDQPFRFGMKNDTIRKLLGDPVVEKWDPGLQEEIHALLLIADDNVVSLLQTVNKITRELYRLAQVVHREDGFILKNEQGEHIEHFGFVDGISQPLFLKRDIERAKSKTFNKKWEGSKWDSRAPLSLVLVKDPNGKSEDSYGSYLVCRKLEQDVKAFIDTEEYLADLAKDKESGLPLESGLQIKGDVELGAALMMGRFRDGTPLTMKGSELRRTELPDDTKAGEFDDFNYDNDTQGLKCPFHTHVRKTNPRGDTGRVDSSGDTPEEALEKERNHRIARRAVSYGVDYQSLPDGKKWGQKGFKPPVTDSGLFFLCFQADIANQFNFMQSAWANANNFVQVNVGVDPIIGQTQPGDGRADEATGNRTQKYPIAWGSETTKTICNFNLWVHFKGGEYFFAPSISSLKNIIPS</sequence>
<dbReference type="Pfam" id="PF21105">
    <property type="entry name" value="DyP_N"/>
    <property type="match status" value="1"/>
</dbReference>
<dbReference type="Proteomes" id="UP001211249">
    <property type="component" value="Unassembled WGS sequence"/>
</dbReference>